<dbReference type="AlphaFoldDB" id="A0A1W1DLX8"/>
<evidence type="ECO:0000256" key="1">
    <source>
        <dbReference type="ARBA" id="ARBA00022553"/>
    </source>
</evidence>
<dbReference type="InterPro" id="IPR036890">
    <property type="entry name" value="HATPase_C_sf"/>
</dbReference>
<dbReference type="PANTHER" id="PTHR43547:SF2">
    <property type="entry name" value="HYBRID SIGNAL TRANSDUCTION HISTIDINE KINASE C"/>
    <property type="match status" value="1"/>
</dbReference>
<reference evidence="3" key="1">
    <citation type="submission" date="2016-10" db="EMBL/GenBank/DDBJ databases">
        <authorList>
            <person name="de Groot N.N."/>
        </authorList>
    </citation>
    <scope>NUCLEOTIDE SEQUENCE</scope>
</reference>
<dbReference type="PRINTS" id="PR00344">
    <property type="entry name" value="BCTRLSENSOR"/>
</dbReference>
<dbReference type="Pfam" id="PF02518">
    <property type="entry name" value="HATPase_c"/>
    <property type="match status" value="1"/>
</dbReference>
<dbReference type="SUPFAM" id="SSF47384">
    <property type="entry name" value="Homodimeric domain of signal transducing histidine kinase"/>
    <property type="match status" value="1"/>
</dbReference>
<protein>
    <submittedName>
        <fullName evidence="3">Two-component response regulator CreC</fullName>
    </submittedName>
</protein>
<dbReference type="InterPro" id="IPR005467">
    <property type="entry name" value="His_kinase_dom"/>
</dbReference>
<dbReference type="SMART" id="SM00387">
    <property type="entry name" value="HATPase_c"/>
    <property type="match status" value="1"/>
</dbReference>
<gene>
    <name evidence="3" type="ORF">MNB_SUP05-6-1034</name>
</gene>
<keyword evidence="1" id="KW-0597">Phosphoprotein</keyword>
<organism evidence="3">
    <name type="scientific">hydrothermal vent metagenome</name>
    <dbReference type="NCBI Taxonomy" id="652676"/>
    <lineage>
        <taxon>unclassified sequences</taxon>
        <taxon>metagenomes</taxon>
        <taxon>ecological metagenomes</taxon>
    </lineage>
</organism>
<sequence length="272" mass="30888">MSRSMGKIIRYTTNISKGKNVVAPKIRQVEFAELSQAIEKLRVDLEGREYVEEYINTMAHELRTPITGIRTTAENLLMPMSHSQRERFVNNILDANKKMELLVNRLLSLSRIERRDQLESVEKINIESLIENVLTSPSRAGRISSRGIKFEFNIEREFIINAEKLLAEQALANIIDNAIDFTPPNSTINIKISESNTHVIIQVSDQGKGVPEHARRQLFRRFFSSARPDTGKRGNGLGLRFVKKIMSLHGGTISLKNRFMENGAVATLKFPL</sequence>
<evidence type="ECO:0000259" key="2">
    <source>
        <dbReference type="PROSITE" id="PS50109"/>
    </source>
</evidence>
<dbReference type="InterPro" id="IPR003594">
    <property type="entry name" value="HATPase_dom"/>
</dbReference>
<dbReference type="PROSITE" id="PS50109">
    <property type="entry name" value="HIS_KIN"/>
    <property type="match status" value="1"/>
</dbReference>
<dbReference type="InterPro" id="IPR003661">
    <property type="entry name" value="HisK_dim/P_dom"/>
</dbReference>
<feature type="domain" description="Histidine kinase" evidence="2">
    <location>
        <begin position="57"/>
        <end position="272"/>
    </location>
</feature>
<dbReference type="GO" id="GO:0000155">
    <property type="term" value="F:phosphorelay sensor kinase activity"/>
    <property type="evidence" value="ECO:0007669"/>
    <property type="project" value="InterPro"/>
</dbReference>
<accession>A0A1W1DLX8</accession>
<dbReference type="InterPro" id="IPR036097">
    <property type="entry name" value="HisK_dim/P_sf"/>
</dbReference>
<dbReference type="Pfam" id="PF00512">
    <property type="entry name" value="HisKA"/>
    <property type="match status" value="1"/>
</dbReference>
<proteinExistence type="predicted"/>
<dbReference type="InterPro" id="IPR004358">
    <property type="entry name" value="Sig_transdc_His_kin-like_C"/>
</dbReference>
<dbReference type="SMART" id="SM00388">
    <property type="entry name" value="HisKA"/>
    <property type="match status" value="1"/>
</dbReference>
<name>A0A1W1DLX8_9ZZZZ</name>
<dbReference type="CDD" id="cd00082">
    <property type="entry name" value="HisKA"/>
    <property type="match status" value="1"/>
</dbReference>
<dbReference type="EMBL" id="FPHV01000198">
    <property type="protein sequence ID" value="SFV82525.1"/>
    <property type="molecule type" value="Genomic_DNA"/>
</dbReference>
<dbReference type="Gene3D" id="3.30.565.10">
    <property type="entry name" value="Histidine kinase-like ATPase, C-terminal domain"/>
    <property type="match status" value="1"/>
</dbReference>
<dbReference type="PANTHER" id="PTHR43547">
    <property type="entry name" value="TWO-COMPONENT HISTIDINE KINASE"/>
    <property type="match status" value="1"/>
</dbReference>
<evidence type="ECO:0000313" key="3">
    <source>
        <dbReference type="EMBL" id="SFV82525.1"/>
    </source>
</evidence>
<dbReference type="Gene3D" id="1.10.287.130">
    <property type="match status" value="1"/>
</dbReference>
<dbReference type="SUPFAM" id="SSF55874">
    <property type="entry name" value="ATPase domain of HSP90 chaperone/DNA topoisomerase II/histidine kinase"/>
    <property type="match status" value="1"/>
</dbReference>